<dbReference type="Proteomes" id="UP000507470">
    <property type="component" value="Unassembled WGS sequence"/>
</dbReference>
<dbReference type="InterPro" id="IPR012677">
    <property type="entry name" value="Nucleotide-bd_a/b_plait_sf"/>
</dbReference>
<evidence type="ECO:0000256" key="3">
    <source>
        <dbReference type="ARBA" id="ARBA00022679"/>
    </source>
</evidence>
<evidence type="ECO:0000256" key="5">
    <source>
        <dbReference type="ARBA" id="ARBA00023242"/>
    </source>
</evidence>
<evidence type="ECO:0000256" key="6">
    <source>
        <dbReference type="PROSITE-ProRule" id="PRU00176"/>
    </source>
</evidence>
<dbReference type="GO" id="GO:0003723">
    <property type="term" value="F:RNA binding"/>
    <property type="evidence" value="ECO:0007669"/>
    <property type="project" value="UniProtKB-UniRule"/>
</dbReference>
<dbReference type="GO" id="GO:0010629">
    <property type="term" value="P:negative regulation of gene expression"/>
    <property type="evidence" value="ECO:0007669"/>
    <property type="project" value="TreeGrafter"/>
</dbReference>
<organism evidence="11 12">
    <name type="scientific">Mytilus coruscus</name>
    <name type="common">Sea mussel</name>
    <dbReference type="NCBI Taxonomy" id="42192"/>
    <lineage>
        <taxon>Eukaryota</taxon>
        <taxon>Metazoa</taxon>
        <taxon>Spiralia</taxon>
        <taxon>Lophotrochozoa</taxon>
        <taxon>Mollusca</taxon>
        <taxon>Bivalvia</taxon>
        <taxon>Autobranchia</taxon>
        <taxon>Pteriomorphia</taxon>
        <taxon>Mytilida</taxon>
        <taxon>Mytiloidea</taxon>
        <taxon>Mytilidae</taxon>
        <taxon>Mytilinae</taxon>
        <taxon>Mytilus</taxon>
    </lineage>
</organism>
<keyword evidence="2" id="KW-0328">Glycosyltransferase</keyword>
<dbReference type="Pfam" id="PF01661">
    <property type="entry name" value="Macro"/>
    <property type="match status" value="2"/>
</dbReference>
<dbReference type="Pfam" id="PF23085">
    <property type="entry name" value="RRM_PARP14_3"/>
    <property type="match status" value="3"/>
</dbReference>
<dbReference type="OrthoDB" id="9903237at2759"/>
<dbReference type="SMART" id="SM00360">
    <property type="entry name" value="RRM"/>
    <property type="match status" value="3"/>
</dbReference>
<accession>A0A6J8CVP5</accession>
<protein>
    <recommendedName>
        <fullName evidence="13">PARP</fullName>
    </recommendedName>
</protein>
<dbReference type="SUPFAM" id="SSF52949">
    <property type="entry name" value="Macro domain-like"/>
    <property type="match status" value="2"/>
</dbReference>
<dbReference type="Pfam" id="PF23084">
    <property type="entry name" value="KH_PARP14_1"/>
    <property type="match status" value="1"/>
</dbReference>
<evidence type="ECO:0000256" key="1">
    <source>
        <dbReference type="ARBA" id="ARBA00004123"/>
    </source>
</evidence>
<dbReference type="PROSITE" id="PS51154">
    <property type="entry name" value="MACRO"/>
    <property type="match status" value="2"/>
</dbReference>
<dbReference type="InterPro" id="IPR015940">
    <property type="entry name" value="UBA"/>
</dbReference>
<dbReference type="GO" id="GO:1990404">
    <property type="term" value="F:NAD+-protein mono-ADP-ribosyltransferase activity"/>
    <property type="evidence" value="ECO:0007669"/>
    <property type="project" value="TreeGrafter"/>
</dbReference>
<proteinExistence type="predicted"/>
<gene>
    <name evidence="11" type="ORF">MCOR_33739</name>
</gene>
<dbReference type="PROSITE" id="PS50102">
    <property type="entry name" value="RRM"/>
    <property type="match status" value="1"/>
</dbReference>
<dbReference type="SMART" id="SM00506">
    <property type="entry name" value="A1pp"/>
    <property type="match status" value="2"/>
</dbReference>
<evidence type="ECO:0000256" key="4">
    <source>
        <dbReference type="ARBA" id="ARBA00023027"/>
    </source>
</evidence>
<dbReference type="PANTHER" id="PTHR14453">
    <property type="entry name" value="PARP/ZINC FINGER CCCH TYPE DOMAIN CONTAINING PROTEIN"/>
    <property type="match status" value="1"/>
</dbReference>
<feature type="domain" description="Macro" evidence="10">
    <location>
        <begin position="1091"/>
        <end position="1276"/>
    </location>
</feature>
<dbReference type="Gene3D" id="3.30.70.330">
    <property type="match status" value="3"/>
</dbReference>
<dbReference type="InterPro" id="IPR009060">
    <property type="entry name" value="UBA-like_sf"/>
</dbReference>
<dbReference type="Gene3D" id="1.10.8.10">
    <property type="entry name" value="DNA helicase RuvA subunit, C-terminal domain"/>
    <property type="match status" value="1"/>
</dbReference>
<dbReference type="PANTHER" id="PTHR14453:SF102">
    <property type="entry name" value="PROTEIN MONO-ADP-RIBOSYLTRANSFERASE PARP14-LIKE"/>
    <property type="match status" value="1"/>
</dbReference>
<dbReference type="Pfam" id="PF22562">
    <property type="entry name" value="UBA_7"/>
    <property type="match status" value="1"/>
</dbReference>
<dbReference type="InterPro" id="IPR057044">
    <property type="entry name" value="PARP14_KH_1"/>
</dbReference>
<dbReference type="SUPFAM" id="SSF46934">
    <property type="entry name" value="UBA-like"/>
    <property type="match status" value="1"/>
</dbReference>
<keyword evidence="6" id="KW-0694">RNA-binding</keyword>
<dbReference type="InterPro" id="IPR043472">
    <property type="entry name" value="Macro_dom-like"/>
</dbReference>
<dbReference type="GO" id="GO:0003950">
    <property type="term" value="F:NAD+ poly-ADP-ribosyltransferase activity"/>
    <property type="evidence" value="ECO:0007669"/>
    <property type="project" value="TreeGrafter"/>
</dbReference>
<dbReference type="InterPro" id="IPR052056">
    <property type="entry name" value="Mono-ARTD/PARP"/>
</dbReference>
<evidence type="ECO:0000256" key="2">
    <source>
        <dbReference type="ARBA" id="ARBA00022676"/>
    </source>
</evidence>
<feature type="region of interest" description="Disordered" evidence="7">
    <location>
        <begin position="1499"/>
        <end position="1531"/>
    </location>
</feature>
<evidence type="ECO:0000259" key="8">
    <source>
        <dbReference type="PROSITE" id="PS50030"/>
    </source>
</evidence>
<dbReference type="GO" id="GO:0070212">
    <property type="term" value="P:protein poly-ADP-ribosylation"/>
    <property type="evidence" value="ECO:0007669"/>
    <property type="project" value="TreeGrafter"/>
</dbReference>
<dbReference type="GO" id="GO:0003714">
    <property type="term" value="F:transcription corepressor activity"/>
    <property type="evidence" value="ECO:0007669"/>
    <property type="project" value="TreeGrafter"/>
</dbReference>
<dbReference type="EMBL" id="CACVKT020006042">
    <property type="protein sequence ID" value="CAC5399477.1"/>
    <property type="molecule type" value="Genomic_DNA"/>
</dbReference>
<keyword evidence="12" id="KW-1185">Reference proteome</keyword>
<keyword evidence="5" id="KW-0539">Nucleus</keyword>
<feature type="domain" description="Macro" evidence="10">
    <location>
        <begin position="1289"/>
        <end position="1456"/>
    </location>
</feature>
<evidence type="ECO:0000259" key="10">
    <source>
        <dbReference type="PROSITE" id="PS51154"/>
    </source>
</evidence>
<evidence type="ECO:0000313" key="12">
    <source>
        <dbReference type="Proteomes" id="UP000507470"/>
    </source>
</evidence>
<keyword evidence="3" id="KW-0808">Transferase</keyword>
<dbReference type="PROSITE" id="PS50030">
    <property type="entry name" value="UBA"/>
    <property type="match status" value="1"/>
</dbReference>
<dbReference type="InterPro" id="IPR002589">
    <property type="entry name" value="Macro_dom"/>
</dbReference>
<comment type="subcellular location">
    <subcellularLocation>
        <location evidence="1">Nucleus</location>
    </subcellularLocation>
</comment>
<dbReference type="InterPro" id="IPR035979">
    <property type="entry name" value="RBD_domain_sf"/>
</dbReference>
<feature type="compositionally biased region" description="Basic residues" evidence="7">
    <location>
        <begin position="1522"/>
        <end position="1531"/>
    </location>
</feature>
<dbReference type="InterPro" id="IPR000504">
    <property type="entry name" value="RRM_dom"/>
</dbReference>
<dbReference type="GO" id="GO:0005737">
    <property type="term" value="C:cytoplasm"/>
    <property type="evidence" value="ECO:0007669"/>
    <property type="project" value="TreeGrafter"/>
</dbReference>
<dbReference type="CDD" id="cd14296">
    <property type="entry name" value="UBA1_scUBP14_like"/>
    <property type="match status" value="1"/>
</dbReference>
<dbReference type="GO" id="GO:0005634">
    <property type="term" value="C:nucleus"/>
    <property type="evidence" value="ECO:0007669"/>
    <property type="project" value="UniProtKB-SubCell"/>
</dbReference>
<feature type="domain" description="UBA" evidence="8">
    <location>
        <begin position="123"/>
        <end position="164"/>
    </location>
</feature>
<evidence type="ECO:0008006" key="13">
    <source>
        <dbReference type="Google" id="ProtNLM"/>
    </source>
</evidence>
<reference evidence="11 12" key="1">
    <citation type="submission" date="2020-06" db="EMBL/GenBank/DDBJ databases">
        <authorList>
            <person name="Li R."/>
            <person name="Bekaert M."/>
        </authorList>
    </citation>
    <scope>NUCLEOTIDE SEQUENCE [LARGE SCALE GENOMIC DNA]</scope>
    <source>
        <strain evidence="12">wild</strain>
    </source>
</reference>
<evidence type="ECO:0000256" key="7">
    <source>
        <dbReference type="SAM" id="MobiDB-lite"/>
    </source>
</evidence>
<dbReference type="SUPFAM" id="SSF54928">
    <property type="entry name" value="RNA-binding domain, RBD"/>
    <property type="match status" value="2"/>
</dbReference>
<dbReference type="Gene3D" id="3.40.220.10">
    <property type="entry name" value="Leucine Aminopeptidase, subunit E, domain 1"/>
    <property type="match status" value="2"/>
</dbReference>
<evidence type="ECO:0000313" key="11">
    <source>
        <dbReference type="EMBL" id="CAC5399477.1"/>
    </source>
</evidence>
<feature type="domain" description="RRM" evidence="9">
    <location>
        <begin position="544"/>
        <end position="630"/>
    </location>
</feature>
<evidence type="ECO:0000259" key="9">
    <source>
        <dbReference type="PROSITE" id="PS50102"/>
    </source>
</evidence>
<sequence>MNANEKRRYVCSKCIIVSGIHSKTQFDHIQPIFPESRCGQPLVSAGLSMSDKGSWILKFPANQDAKSYIDKKSVNCSEGHLVISACDCPCDIPEQWILEENDPVPPYEGVNYQERPAPSGGFIPAEHLLQQLGDMGFSKNDSIKGLFYTGNRDVHVATDWIINNKDQDSGLPFPMIQNPVLPYPYTYNFPPAPMLDPRYSPQGGVFPQRAQFPGYPIEYHQNFRMQPPAYQIPTVMRQHSVENPTARKDSDVEVTAHPQQNSPEILYSRQKSQQTNIVQNIIQTKAKAIKVTNLPVETTEENLRLFFENKRRSGGGDVDDVTYDSHNASAIVTFVEDNVVETILARSPLQFMKADIGVEIYMPVESRIVQGDSKREEHCLPKNISSCVVKVCGVKTSTQQVALQYYFEGKHGADEDIQHIDFDEEKNIYLLTFESESAVDKIVGKTHKIDGALLDVRKYVPPDRYPNKVLVKDIKSTVTKEGLINYMEGRTKFDVDDVNFSESDPSTAVVTFCQDVQIDEIQQACEKKSLEKINLQIKPVIVSYCIIVSGFSEKTTENWLEYYFDNKRKSGVERVAKVQMEDGYCLVYFEDPNDAETACRRSHTIDNCLLKVEMFYECLGPPLSVAKKEDTEPVVEYVDTDIPPVILSNINPTVLQFLMHSGTSQDTVSRKMNEIHANITWPSSTFKPIKLEYSLSRDNPDTKQIAETWEQDVRFCFEQLIRDITEQRHYTVREIWNDVVDEMNAQQIKDTDSAIISFNNEACEVHVTGQKSVVLQISSKIERILTEKTDEVNKTRQIICADVRIEQFQQSILQKINFWSDMENKYPELEIDVMMTKPLVKLKGMISDINMVKMEMYEKLSCVKQHCIGQVSLDFVKFLSQPEVETLIKNEIIACGICGIWELDDNRITIYSFTTDDATAIEKIFKNKIICLKIPVEDQNKTLCYSRDWKQFVENIKKEYQDQNVFILITAHHGEEIMLLCTAQIEAKSIRERIQDFIFENGRSDQTIHFSAHQMKFIKHRHQDKIDIAKMHLQANNVEVDFGPDCIVVKGNKKGKKAAMDELGPIIKLMQSQMKKEDVRPMVPGGLGFGSAVASFISEDGQSVMVLCCDISGLDVDVIVSPVDQQLSNSGGLSTILAEEGGTYIQRECKDYRRNHGLLNEGDVFSTSPGTLKCKMVVHAVGPVWQNLQSNEDVVMTKCVYAILSEADRKHFQTVAIPALSTGTSNYPIDEAANTIALAVRGYFRKNPNSSLKTIYLCDIAAKVADSFVNASSRIFKSSDKRPITSRCVKDGLTVAQHIPQIQVVIKDLAQMQVDVIVNTTSQDLQLDRSGAVSASLLKHGGKSILQECQRYKGTILDFGAIAVTTGGLLKCKSIFHGALPEWKRDGSSLQILNAFINNCMVTASQSRCTSIAFPSVGTGRLNYPPGEVANEMFKAVGQYFQNPLQAFQNYTTNQQRMRQLTNMNAFQAISRYQQQHTPTVKEVYFVLYHRDVTTIKAFEDEEARRSPKASGDGDAMPKPKQSSRRKDRLS</sequence>
<name>A0A6J8CVP5_MYTCO</name>
<keyword evidence="4" id="KW-0520">NAD</keyword>